<reference evidence="5 6" key="1">
    <citation type="submission" date="2019-07" db="EMBL/GenBank/DDBJ databases">
        <title>Genomic Encyclopedia of Type Strains, Phase I: the one thousand microbial genomes (KMG-I) project.</title>
        <authorList>
            <person name="Kyrpides N."/>
        </authorList>
    </citation>
    <scope>NUCLEOTIDE SEQUENCE [LARGE SCALE GENOMIC DNA]</scope>
    <source>
        <strain evidence="5 6">DSM 375</strain>
    </source>
</reference>
<dbReference type="EC" id="2.7.7.7" evidence="1"/>
<keyword evidence="2" id="KW-0548">Nucleotidyltransferase</keyword>
<dbReference type="OrthoDB" id="9811073at2"/>
<dbReference type="InterPro" id="IPR050238">
    <property type="entry name" value="DNA_Rep/Repair_Clamp_Loader"/>
</dbReference>
<dbReference type="GO" id="GO:0009360">
    <property type="term" value="C:DNA polymerase III complex"/>
    <property type="evidence" value="ECO:0007669"/>
    <property type="project" value="TreeGrafter"/>
</dbReference>
<dbReference type="GO" id="GO:0008408">
    <property type="term" value="F:3'-5' exonuclease activity"/>
    <property type="evidence" value="ECO:0007669"/>
    <property type="project" value="InterPro"/>
</dbReference>
<dbReference type="AlphaFoldDB" id="A0A562J039"/>
<evidence type="ECO:0000313" key="5">
    <source>
        <dbReference type="EMBL" id="TWH76517.1"/>
    </source>
</evidence>
<dbReference type="PANTHER" id="PTHR11669">
    <property type="entry name" value="REPLICATION FACTOR C / DNA POLYMERASE III GAMMA-TAU SUBUNIT"/>
    <property type="match status" value="1"/>
</dbReference>
<dbReference type="PANTHER" id="PTHR11669:SF8">
    <property type="entry name" value="DNA POLYMERASE III SUBUNIT DELTA"/>
    <property type="match status" value="1"/>
</dbReference>
<dbReference type="Proteomes" id="UP000319627">
    <property type="component" value="Unassembled WGS sequence"/>
</dbReference>
<dbReference type="EMBL" id="VLKG01000002">
    <property type="protein sequence ID" value="TWH76517.1"/>
    <property type="molecule type" value="Genomic_DNA"/>
</dbReference>
<protein>
    <recommendedName>
        <fullName evidence="1">DNA-directed DNA polymerase</fullName>
        <ecNumber evidence="1">2.7.7.7</ecNumber>
    </recommendedName>
</protein>
<dbReference type="FunFam" id="3.40.50.300:FF:001108">
    <property type="entry name" value="DNA polymerase III subunit delta"/>
    <property type="match status" value="1"/>
</dbReference>
<keyword evidence="2" id="KW-0239">DNA-directed DNA polymerase</keyword>
<comment type="catalytic activity">
    <reaction evidence="3">
        <text>DNA(n) + a 2'-deoxyribonucleoside 5'-triphosphate = DNA(n+1) + diphosphate</text>
        <dbReference type="Rhea" id="RHEA:22508"/>
        <dbReference type="Rhea" id="RHEA-COMP:17339"/>
        <dbReference type="Rhea" id="RHEA-COMP:17340"/>
        <dbReference type="ChEBI" id="CHEBI:33019"/>
        <dbReference type="ChEBI" id="CHEBI:61560"/>
        <dbReference type="ChEBI" id="CHEBI:173112"/>
        <dbReference type="EC" id="2.7.7.7"/>
    </reaction>
</comment>
<name>A0A562J039_9GAMM</name>
<evidence type="ECO:0000256" key="1">
    <source>
        <dbReference type="ARBA" id="ARBA00012417"/>
    </source>
</evidence>
<accession>A0A562J039</accession>
<dbReference type="GO" id="GO:0003887">
    <property type="term" value="F:DNA-directed DNA polymerase activity"/>
    <property type="evidence" value="ECO:0007669"/>
    <property type="project" value="UniProtKB-KW"/>
</dbReference>
<evidence type="ECO:0000256" key="2">
    <source>
        <dbReference type="ARBA" id="ARBA00022932"/>
    </source>
</evidence>
<dbReference type="GO" id="GO:0006261">
    <property type="term" value="P:DNA-templated DNA replication"/>
    <property type="evidence" value="ECO:0007669"/>
    <property type="project" value="TreeGrafter"/>
</dbReference>
<dbReference type="InterPro" id="IPR004622">
    <property type="entry name" value="DNA_pol_HolB"/>
</dbReference>
<dbReference type="SMART" id="SM00382">
    <property type="entry name" value="AAA"/>
    <property type="match status" value="1"/>
</dbReference>
<gene>
    <name evidence="5" type="ORF">LX59_00555</name>
</gene>
<dbReference type="Pfam" id="PF13177">
    <property type="entry name" value="DNA_pol3_delta2"/>
    <property type="match status" value="1"/>
</dbReference>
<proteinExistence type="predicted"/>
<dbReference type="InterPro" id="IPR003593">
    <property type="entry name" value="AAA+_ATPase"/>
</dbReference>
<dbReference type="NCBIfam" id="NF004310">
    <property type="entry name" value="PRK05707.1"/>
    <property type="match status" value="1"/>
</dbReference>
<evidence type="ECO:0000256" key="3">
    <source>
        <dbReference type="ARBA" id="ARBA00049244"/>
    </source>
</evidence>
<feature type="domain" description="AAA+ ATPase" evidence="4">
    <location>
        <begin position="21"/>
        <end position="165"/>
    </location>
</feature>
<keyword evidence="6" id="KW-1185">Reference proteome</keyword>
<organism evidence="5 6">
    <name type="scientific">Azomonas agilis</name>
    <dbReference type="NCBI Taxonomy" id="116849"/>
    <lineage>
        <taxon>Bacteria</taxon>
        <taxon>Pseudomonadati</taxon>
        <taxon>Pseudomonadota</taxon>
        <taxon>Gammaproteobacteria</taxon>
        <taxon>Pseudomonadales</taxon>
        <taxon>Pseudomonadaceae</taxon>
        <taxon>Azomonas</taxon>
    </lineage>
</organism>
<evidence type="ECO:0000259" key="4">
    <source>
        <dbReference type="SMART" id="SM00382"/>
    </source>
</evidence>
<dbReference type="NCBIfam" id="TIGR00678">
    <property type="entry name" value="holB"/>
    <property type="match status" value="1"/>
</dbReference>
<dbReference type="SUPFAM" id="SSF52540">
    <property type="entry name" value="P-loop containing nucleoside triphosphate hydrolases"/>
    <property type="match status" value="1"/>
</dbReference>
<evidence type="ECO:0000313" key="6">
    <source>
        <dbReference type="Proteomes" id="UP000319627"/>
    </source>
</evidence>
<dbReference type="Gene3D" id="3.40.50.300">
    <property type="entry name" value="P-loop containing nucleotide triphosphate hydrolases"/>
    <property type="match status" value="1"/>
</dbReference>
<sequence>MVELYPWQHTQWAQLANRTQHPHAYLFHGPQGIGKHVLAQRLGQLLLCSNPQQHQPCGQCKSCLLLSAGSHPDFYAVQPEEADKAIRVDQIRALVDFVGTTAQLGGRKLVLLDPAEAMNTQAANALLKSLEEPSGDTVLLLVTHQLSSLLPTIRSRCVKQACRVPSPSEAVRWLQAQLPEVSKEDLAQLLSLARGFPLQAFRLHEQGAVQWQNLMLEELDKLRQGQQWPSAVADAWQAIPLLLIFDWFYQWTLLLVRQQITRSPCQTPNPLLRDYLYELTAQTECTQVLAFQDWLLQQRHAVQNRANLNRTLLLEALLVQWSDLISAG</sequence>
<dbReference type="InterPro" id="IPR027417">
    <property type="entry name" value="P-loop_NTPase"/>
</dbReference>
<dbReference type="RefSeq" id="WP_144570316.1">
    <property type="nucleotide sequence ID" value="NZ_VLKG01000002.1"/>
</dbReference>
<comment type="caution">
    <text evidence="5">The sequence shown here is derived from an EMBL/GenBank/DDBJ whole genome shotgun (WGS) entry which is preliminary data.</text>
</comment>
<keyword evidence="2" id="KW-0808">Transferase</keyword>